<name>A0A0E0MRC6_ORYRU</name>
<proteinExistence type="predicted"/>
<dbReference type="Gramene" id="ORUFI01G03260.1">
    <property type="protein sequence ID" value="ORUFI01G03260.1"/>
    <property type="gene ID" value="ORUFI01G03260"/>
</dbReference>
<accession>A0A0E0MRC6</accession>
<feature type="region of interest" description="Disordered" evidence="1">
    <location>
        <begin position="1"/>
        <end position="22"/>
    </location>
</feature>
<dbReference type="EnsemblPlants" id="ORUFI01G03260.1">
    <property type="protein sequence ID" value="ORUFI01G03260.1"/>
    <property type="gene ID" value="ORUFI01G03260"/>
</dbReference>
<dbReference type="Proteomes" id="UP000008022">
    <property type="component" value="Unassembled WGS sequence"/>
</dbReference>
<organism evidence="2 3">
    <name type="scientific">Oryza rufipogon</name>
    <name type="common">Brownbeard rice</name>
    <name type="synonym">Asian wild rice</name>
    <dbReference type="NCBI Taxonomy" id="4529"/>
    <lineage>
        <taxon>Eukaryota</taxon>
        <taxon>Viridiplantae</taxon>
        <taxon>Streptophyta</taxon>
        <taxon>Embryophyta</taxon>
        <taxon>Tracheophyta</taxon>
        <taxon>Spermatophyta</taxon>
        <taxon>Magnoliopsida</taxon>
        <taxon>Liliopsida</taxon>
        <taxon>Poales</taxon>
        <taxon>Poaceae</taxon>
        <taxon>BOP clade</taxon>
        <taxon>Oryzoideae</taxon>
        <taxon>Oryzeae</taxon>
        <taxon>Oryzinae</taxon>
        <taxon>Oryza</taxon>
    </lineage>
</organism>
<evidence type="ECO:0000313" key="3">
    <source>
        <dbReference type="Proteomes" id="UP000008022"/>
    </source>
</evidence>
<dbReference type="AlphaFoldDB" id="A0A0E0MRC6"/>
<reference evidence="2" key="2">
    <citation type="submission" date="2015-06" db="UniProtKB">
        <authorList>
            <consortium name="EnsemblPlants"/>
        </authorList>
    </citation>
    <scope>IDENTIFICATION</scope>
</reference>
<dbReference type="HOGENOM" id="CLU_2389970_0_0_1"/>
<evidence type="ECO:0000256" key="1">
    <source>
        <dbReference type="SAM" id="MobiDB-lite"/>
    </source>
</evidence>
<evidence type="ECO:0000313" key="2">
    <source>
        <dbReference type="EnsemblPlants" id="ORUFI01G03260.1"/>
    </source>
</evidence>
<protein>
    <submittedName>
        <fullName evidence="2">Uncharacterized protein</fullName>
    </submittedName>
</protein>
<keyword evidence="3" id="KW-1185">Reference proteome</keyword>
<sequence length="94" mass="10092">MPLLSSSRGEERRGKGSGGIREIAAWGKETGEDGFVEEGTCALIGGRHAARIDDVEGCTTLDAGKNRRVGCRKNVRGNGVGRSGFPAARWWRSF</sequence>
<reference evidence="3" key="1">
    <citation type="submission" date="2013-06" db="EMBL/GenBank/DDBJ databases">
        <authorList>
            <person name="Zhao Q."/>
        </authorList>
    </citation>
    <scope>NUCLEOTIDE SEQUENCE</scope>
    <source>
        <strain evidence="3">cv. W1943</strain>
    </source>
</reference>